<dbReference type="Proteomes" id="UP001341281">
    <property type="component" value="Chromosome 09"/>
</dbReference>
<sequence>MPVAVVAVLFLLRFLLRWTKLGLLPSSGQCWTVVTTGSRTSGDSMAWALGHVKICLEIEAPAQESTAHSLLSFCFLSSRTCSYDKDTTDHSVCIIPRNRMSSGSKESDVNCHESDCYI</sequence>
<gene>
    <name evidence="2" type="ORF">U9M48_041227</name>
</gene>
<evidence type="ECO:0000313" key="3">
    <source>
        <dbReference type="Proteomes" id="UP001341281"/>
    </source>
</evidence>
<name>A0AAQ3XD45_PASNO</name>
<organism evidence="2 3">
    <name type="scientific">Paspalum notatum var. saurae</name>
    <dbReference type="NCBI Taxonomy" id="547442"/>
    <lineage>
        <taxon>Eukaryota</taxon>
        <taxon>Viridiplantae</taxon>
        <taxon>Streptophyta</taxon>
        <taxon>Embryophyta</taxon>
        <taxon>Tracheophyta</taxon>
        <taxon>Spermatophyta</taxon>
        <taxon>Magnoliopsida</taxon>
        <taxon>Liliopsida</taxon>
        <taxon>Poales</taxon>
        <taxon>Poaceae</taxon>
        <taxon>PACMAD clade</taxon>
        <taxon>Panicoideae</taxon>
        <taxon>Andropogonodae</taxon>
        <taxon>Paspaleae</taxon>
        <taxon>Paspalinae</taxon>
        <taxon>Paspalum</taxon>
    </lineage>
</organism>
<dbReference type="EMBL" id="CP144753">
    <property type="protein sequence ID" value="WVZ95466.1"/>
    <property type="molecule type" value="Genomic_DNA"/>
</dbReference>
<feature type="signal peptide" evidence="1">
    <location>
        <begin position="1"/>
        <end position="30"/>
    </location>
</feature>
<dbReference type="AlphaFoldDB" id="A0AAQ3XD45"/>
<proteinExistence type="predicted"/>
<protein>
    <recommendedName>
        <fullName evidence="4">Secreted protein</fullName>
    </recommendedName>
</protein>
<reference evidence="2 3" key="1">
    <citation type="submission" date="2024-02" db="EMBL/GenBank/DDBJ databases">
        <title>High-quality chromosome-scale genome assembly of Pensacola bahiagrass (Paspalum notatum Flugge var. saurae).</title>
        <authorList>
            <person name="Vega J.M."/>
            <person name="Podio M."/>
            <person name="Orjuela J."/>
            <person name="Siena L.A."/>
            <person name="Pessino S.C."/>
            <person name="Combes M.C."/>
            <person name="Mariac C."/>
            <person name="Albertini E."/>
            <person name="Pupilli F."/>
            <person name="Ortiz J.P.A."/>
            <person name="Leblanc O."/>
        </authorList>
    </citation>
    <scope>NUCLEOTIDE SEQUENCE [LARGE SCALE GENOMIC DNA]</scope>
    <source>
        <strain evidence="2">R1</strain>
        <tissue evidence="2">Leaf</tissue>
    </source>
</reference>
<keyword evidence="1" id="KW-0732">Signal</keyword>
<accession>A0AAQ3XD45</accession>
<evidence type="ECO:0008006" key="4">
    <source>
        <dbReference type="Google" id="ProtNLM"/>
    </source>
</evidence>
<evidence type="ECO:0000313" key="2">
    <source>
        <dbReference type="EMBL" id="WVZ95466.1"/>
    </source>
</evidence>
<feature type="chain" id="PRO_5043042088" description="Secreted protein" evidence="1">
    <location>
        <begin position="31"/>
        <end position="118"/>
    </location>
</feature>
<evidence type="ECO:0000256" key="1">
    <source>
        <dbReference type="SAM" id="SignalP"/>
    </source>
</evidence>
<keyword evidence="3" id="KW-1185">Reference proteome</keyword>